<accession>A0A1F8BAC2</accession>
<name>A0A1F8BAC2_9BACT</name>
<dbReference type="EMBL" id="MGHD01000005">
    <property type="protein sequence ID" value="OGM60308.1"/>
    <property type="molecule type" value="Genomic_DNA"/>
</dbReference>
<dbReference type="PANTHER" id="PTHR46246">
    <property type="entry name" value="GUANOSINE-3',5'-BIS(DIPHOSPHATE) 3'-PYROPHOSPHOHYDROLASE MESH1"/>
    <property type="match status" value="1"/>
</dbReference>
<sequence>MDTFLDFKFQKKRLLKNVSSLKKKEKDKIVETYRQAKRYHIKQKRDEGGPYILHCLRVASLLIEELDIKTGDVVYAAILHDSVEDTSLTFKDVKDGFGSRTYELVRNLTRKELSETELNKYQQKYKKFQEIMKKDFDTRAIKACDYLDNMMSWSYIPKGHPSRKKFPRWFREAQTMYIPLAESVDKGLVQKMGATLIKVEWTKCSQS</sequence>
<dbReference type="SMART" id="SM00471">
    <property type="entry name" value="HDc"/>
    <property type="match status" value="1"/>
</dbReference>
<dbReference type="InterPro" id="IPR052194">
    <property type="entry name" value="MESH1"/>
</dbReference>
<dbReference type="Gene3D" id="1.10.3210.10">
    <property type="entry name" value="Hypothetical protein af1432"/>
    <property type="match status" value="1"/>
</dbReference>
<reference evidence="2 3" key="1">
    <citation type="journal article" date="2016" name="Nat. Commun.">
        <title>Thousands of microbial genomes shed light on interconnected biogeochemical processes in an aquifer system.</title>
        <authorList>
            <person name="Anantharaman K."/>
            <person name="Brown C.T."/>
            <person name="Hug L.A."/>
            <person name="Sharon I."/>
            <person name="Castelle C.J."/>
            <person name="Probst A.J."/>
            <person name="Thomas B.C."/>
            <person name="Singh A."/>
            <person name="Wilkins M.J."/>
            <person name="Karaoz U."/>
            <person name="Brodie E.L."/>
            <person name="Williams K.H."/>
            <person name="Hubbard S.S."/>
            <person name="Banfield J.F."/>
        </authorList>
    </citation>
    <scope>NUCLEOTIDE SEQUENCE [LARGE SCALE GENOMIC DNA]</scope>
</reference>
<dbReference type="PANTHER" id="PTHR46246:SF1">
    <property type="entry name" value="GUANOSINE-3',5'-BIS(DIPHOSPHATE) 3'-PYROPHOSPHOHYDROLASE MESH1"/>
    <property type="match status" value="1"/>
</dbReference>
<protein>
    <recommendedName>
        <fullName evidence="1">HD/PDEase domain-containing protein</fullName>
    </recommendedName>
</protein>
<dbReference type="Proteomes" id="UP000176404">
    <property type="component" value="Unassembled WGS sequence"/>
</dbReference>
<dbReference type="SUPFAM" id="SSF109604">
    <property type="entry name" value="HD-domain/PDEase-like"/>
    <property type="match status" value="1"/>
</dbReference>
<gene>
    <name evidence="2" type="ORF">A2892_03105</name>
</gene>
<evidence type="ECO:0000313" key="2">
    <source>
        <dbReference type="EMBL" id="OGM60308.1"/>
    </source>
</evidence>
<organism evidence="2 3">
    <name type="scientific">Candidatus Woesebacteria bacterium RIFCSPLOWO2_01_FULL_39_10b</name>
    <dbReference type="NCBI Taxonomy" id="1802517"/>
    <lineage>
        <taxon>Bacteria</taxon>
        <taxon>Candidatus Woeseibacteriota</taxon>
    </lineage>
</organism>
<evidence type="ECO:0000313" key="3">
    <source>
        <dbReference type="Proteomes" id="UP000176404"/>
    </source>
</evidence>
<proteinExistence type="predicted"/>
<comment type="caution">
    <text evidence="2">The sequence shown here is derived from an EMBL/GenBank/DDBJ whole genome shotgun (WGS) entry which is preliminary data.</text>
</comment>
<dbReference type="STRING" id="1802517.A2892_03105"/>
<feature type="domain" description="HD/PDEase" evidence="1">
    <location>
        <begin position="47"/>
        <end position="159"/>
    </location>
</feature>
<dbReference type="AlphaFoldDB" id="A0A1F8BAC2"/>
<dbReference type="GO" id="GO:0008893">
    <property type="term" value="F:guanosine-3',5'-bis(diphosphate) 3'-diphosphatase activity"/>
    <property type="evidence" value="ECO:0007669"/>
    <property type="project" value="TreeGrafter"/>
</dbReference>
<dbReference type="InterPro" id="IPR003607">
    <property type="entry name" value="HD/PDEase_dom"/>
</dbReference>
<dbReference type="Pfam" id="PF13328">
    <property type="entry name" value="HD_4"/>
    <property type="match status" value="1"/>
</dbReference>
<dbReference type="CDD" id="cd00077">
    <property type="entry name" value="HDc"/>
    <property type="match status" value="1"/>
</dbReference>
<evidence type="ECO:0000259" key="1">
    <source>
        <dbReference type="SMART" id="SM00471"/>
    </source>
</evidence>